<reference evidence="1" key="1">
    <citation type="journal article" date="2015" name="Nature">
        <title>Complex archaea that bridge the gap between prokaryotes and eukaryotes.</title>
        <authorList>
            <person name="Spang A."/>
            <person name="Saw J.H."/>
            <person name="Jorgensen S.L."/>
            <person name="Zaremba-Niedzwiedzka K."/>
            <person name="Martijn J."/>
            <person name="Lind A.E."/>
            <person name="van Eijk R."/>
            <person name="Schleper C."/>
            <person name="Guy L."/>
            <person name="Ettema T.J."/>
        </authorList>
    </citation>
    <scope>NUCLEOTIDE SEQUENCE</scope>
</reference>
<organism evidence="1">
    <name type="scientific">marine sediment metagenome</name>
    <dbReference type="NCBI Taxonomy" id="412755"/>
    <lineage>
        <taxon>unclassified sequences</taxon>
        <taxon>metagenomes</taxon>
        <taxon>ecological metagenomes</taxon>
    </lineage>
</organism>
<name>A0A0F9IDF2_9ZZZZ</name>
<sequence>MLYLATIYRGSEVIATKYFRAQPSCAKGKLYSYVADAFDGAEFDSISISCLVANIDALREVT</sequence>
<evidence type="ECO:0000313" key="1">
    <source>
        <dbReference type="EMBL" id="KKL91815.1"/>
    </source>
</evidence>
<accession>A0A0F9IDF2</accession>
<proteinExistence type="predicted"/>
<comment type="caution">
    <text evidence="1">The sequence shown here is derived from an EMBL/GenBank/DDBJ whole genome shotgun (WGS) entry which is preliminary data.</text>
</comment>
<dbReference type="EMBL" id="LAZR01019633">
    <property type="protein sequence ID" value="KKL91815.1"/>
    <property type="molecule type" value="Genomic_DNA"/>
</dbReference>
<gene>
    <name evidence="1" type="ORF">LCGC14_1890920</name>
</gene>
<dbReference type="AlphaFoldDB" id="A0A0F9IDF2"/>
<protein>
    <submittedName>
        <fullName evidence="1">Uncharacterized protein</fullName>
    </submittedName>
</protein>